<dbReference type="VEuPathDB" id="FungiDB:KRP23_4009"/>
<dbReference type="eggNOG" id="KOG2218">
    <property type="taxonomic scope" value="Eukaryota"/>
</dbReference>
<accession>H3H0Q5</accession>
<reference evidence="2" key="2">
    <citation type="submission" date="2015-06" db="UniProtKB">
        <authorList>
            <consortium name="EnsemblProtists"/>
        </authorList>
    </citation>
    <scope>IDENTIFICATION</scope>
    <source>
        <strain evidence="2">Pr102</strain>
    </source>
</reference>
<name>H3H0Q5_PHYRM</name>
<dbReference type="AlphaFoldDB" id="H3H0Q5"/>
<proteinExistence type="predicted"/>
<dbReference type="InterPro" id="IPR042042">
    <property type="entry name" value="Tip20p_domB"/>
</dbReference>
<organism evidence="2 3">
    <name type="scientific">Phytophthora ramorum</name>
    <name type="common">Sudden oak death agent</name>
    <dbReference type="NCBI Taxonomy" id="164328"/>
    <lineage>
        <taxon>Eukaryota</taxon>
        <taxon>Sar</taxon>
        <taxon>Stramenopiles</taxon>
        <taxon>Oomycota</taxon>
        <taxon>Peronosporomycetes</taxon>
        <taxon>Peronosporales</taxon>
        <taxon>Peronosporaceae</taxon>
        <taxon>Phytophthora</taxon>
    </lineage>
</organism>
<dbReference type="GO" id="GO:0006888">
    <property type="term" value="P:endoplasmic reticulum to Golgi vesicle-mediated transport"/>
    <property type="evidence" value="ECO:0007669"/>
    <property type="project" value="InterPro"/>
</dbReference>
<dbReference type="InParanoid" id="H3H0Q5"/>
<dbReference type="InterPro" id="IPR007528">
    <property type="entry name" value="RINT1_Tip20"/>
</dbReference>
<dbReference type="GO" id="GO:0060628">
    <property type="term" value="P:regulation of ER to Golgi vesicle-mediated transport"/>
    <property type="evidence" value="ECO:0000318"/>
    <property type="project" value="GO_Central"/>
</dbReference>
<evidence type="ECO:0000313" key="3">
    <source>
        <dbReference type="Proteomes" id="UP000005238"/>
    </source>
</evidence>
<sequence length="859" mass="95462">MSSPLSMLSAELLGSVPADASEQELQDADWAAVSAALKARRLRTQEELTELAAALDPEEPPASEHTLEEHGDVLAIHTELKFLQPQLAVAEQHFIQLESIVRPGLSKLQQLQTRAKYLEAAVQVEELSQEAKKKAVQASPDALEAFRSFAGFAVTLPEEFTVIRKEAARRVEQLSMDLRRFAVEKLQAALEEIKWPEPLTTQQDLAEKDTELQEASKAFAYLLTLQLSQQSQYGSTMTELWAMDCVLEPLLLRFRYHFERAESATNRLAKPEWYLSHFIWKMGLSNILELTVRFDAQHSPLLCHTLDEVLLFEQAIDDDIGYGSWASADRRAYPRCIDVFTSSNDVLFAWTSADVAYAHRVLTSILETESSGDKGFEWEASNRKQDLVWQLEGEIYGCIGESGEERDQGLVPPVAIRFVALLDFLSQRFTLMETEEHRYLYVMQVHLPLLRQFGQLCDARGRQLISAWTKRSEQNPWAELFVVVNALQYVAQTLAAWEQSSVFLELSKKVARSETTRAQVLRMHVAYSRQVLARASAAVLATEEATAVRQALAGPGAMIGPTAAFSAAYSVGSKTMKSLFRRAETDGKAGEQSTQSPALDTASPAAAANSNVNAPTNNLEEEQDDPETLLFSHTIFERQISELKSLATTLLESSKDALMGMVKRDVGTYRLSLWTESHVDDADNRQLPIGVSPELASCYSFVSNLLACARKMMLSECRPALWKPLASALDSALFDAFYSPSPTEESTQLSRAGERQFVEDIKSLVAIFAAGSSKALPRSYFRLTREVCLLLEMPASRLREVYKALDDESVASTAGGEAARGLEQLTTILEVCGIFSLTPTQVVRICTTRLDLGGRDMPA</sequence>
<dbReference type="EnsemblProtists" id="Phyra83755">
    <property type="protein sequence ID" value="Phyra83755"/>
    <property type="gene ID" value="Phyra83755"/>
</dbReference>
<dbReference type="GO" id="GO:0070939">
    <property type="term" value="C:Dsl1/NZR complex"/>
    <property type="evidence" value="ECO:0000318"/>
    <property type="project" value="GO_Central"/>
</dbReference>
<dbReference type="GO" id="GO:0006890">
    <property type="term" value="P:retrograde vesicle-mediated transport, Golgi to endoplasmic reticulum"/>
    <property type="evidence" value="ECO:0000318"/>
    <property type="project" value="GO_Central"/>
</dbReference>
<dbReference type="PANTHER" id="PTHR13520:SF0">
    <property type="entry name" value="RAD50-INTERACTING PROTEIN 1"/>
    <property type="match status" value="1"/>
</dbReference>
<dbReference type="STRING" id="164328.H3H0Q5"/>
<dbReference type="HOGENOM" id="CLU_015036_0_0_1"/>
<dbReference type="Pfam" id="PF04437">
    <property type="entry name" value="RINT1_TIP1"/>
    <property type="match status" value="2"/>
</dbReference>
<reference evidence="3" key="1">
    <citation type="journal article" date="2006" name="Science">
        <title>Phytophthora genome sequences uncover evolutionary origins and mechanisms of pathogenesis.</title>
        <authorList>
            <person name="Tyler B.M."/>
            <person name="Tripathy S."/>
            <person name="Zhang X."/>
            <person name="Dehal P."/>
            <person name="Jiang R.H."/>
            <person name="Aerts A."/>
            <person name="Arredondo F.D."/>
            <person name="Baxter L."/>
            <person name="Bensasson D."/>
            <person name="Beynon J.L."/>
            <person name="Chapman J."/>
            <person name="Damasceno C.M."/>
            <person name="Dorrance A.E."/>
            <person name="Dou D."/>
            <person name="Dickerman A.W."/>
            <person name="Dubchak I.L."/>
            <person name="Garbelotto M."/>
            <person name="Gijzen M."/>
            <person name="Gordon S.G."/>
            <person name="Govers F."/>
            <person name="Grunwald N.J."/>
            <person name="Huang W."/>
            <person name="Ivors K.L."/>
            <person name="Jones R.W."/>
            <person name="Kamoun S."/>
            <person name="Krampis K."/>
            <person name="Lamour K.H."/>
            <person name="Lee M.K."/>
            <person name="McDonald W.H."/>
            <person name="Medina M."/>
            <person name="Meijer H.J."/>
            <person name="Nordberg E.K."/>
            <person name="Maclean D.J."/>
            <person name="Ospina-Giraldo M.D."/>
            <person name="Morris P.F."/>
            <person name="Phuntumart V."/>
            <person name="Putnam N.H."/>
            <person name="Rash S."/>
            <person name="Rose J.K."/>
            <person name="Sakihama Y."/>
            <person name="Salamov A.A."/>
            <person name="Savidor A."/>
            <person name="Scheuring C.F."/>
            <person name="Smith B.M."/>
            <person name="Sobral B.W."/>
            <person name="Terry A."/>
            <person name="Torto-Alalibo T.A."/>
            <person name="Win J."/>
            <person name="Xu Z."/>
            <person name="Zhang H."/>
            <person name="Grigoriev I.V."/>
            <person name="Rokhsar D.S."/>
            <person name="Boore J.L."/>
        </authorList>
    </citation>
    <scope>NUCLEOTIDE SEQUENCE [LARGE SCALE GENOMIC DNA]</scope>
    <source>
        <strain evidence="3">Pr102</strain>
    </source>
</reference>
<protein>
    <submittedName>
        <fullName evidence="2">Uncharacterized protein</fullName>
    </submittedName>
</protein>
<dbReference type="EMBL" id="DS566092">
    <property type="status" value="NOT_ANNOTATED_CDS"/>
    <property type="molecule type" value="Genomic_DNA"/>
</dbReference>
<evidence type="ECO:0000313" key="2">
    <source>
        <dbReference type="EnsemblProtists" id="Phyra83755"/>
    </source>
</evidence>
<dbReference type="Gene3D" id="1.20.58.1420">
    <property type="entry name" value="Dsl1p vesicle tethering complex, Tip20p subunit, domain B"/>
    <property type="match status" value="1"/>
</dbReference>
<dbReference type="OMA" id="AQVVWIC"/>
<dbReference type="VEuPathDB" id="FungiDB:KRP22_2741"/>
<dbReference type="Proteomes" id="UP000005238">
    <property type="component" value="Unassembled WGS sequence"/>
</dbReference>
<dbReference type="PANTHER" id="PTHR13520">
    <property type="entry name" value="RAD50-INTERACTING PROTEIN 1 RINT-1"/>
    <property type="match status" value="1"/>
</dbReference>
<keyword evidence="3" id="KW-1185">Reference proteome</keyword>
<evidence type="ECO:0000256" key="1">
    <source>
        <dbReference type="SAM" id="MobiDB-lite"/>
    </source>
</evidence>
<feature type="compositionally biased region" description="Low complexity" evidence="1">
    <location>
        <begin position="601"/>
        <end position="618"/>
    </location>
</feature>
<feature type="region of interest" description="Disordered" evidence="1">
    <location>
        <begin position="584"/>
        <end position="624"/>
    </location>
</feature>